<evidence type="ECO:0000256" key="1">
    <source>
        <dbReference type="SAM" id="Phobius"/>
    </source>
</evidence>
<feature type="non-terminal residue" evidence="2">
    <location>
        <position position="110"/>
    </location>
</feature>
<dbReference type="AlphaFoldDB" id="X1S9T0"/>
<name>X1S9T0_9ZZZZ</name>
<comment type="caution">
    <text evidence="2">The sequence shown here is derived from an EMBL/GenBank/DDBJ whole genome shotgun (WGS) entry which is preliminary data.</text>
</comment>
<evidence type="ECO:0000313" key="2">
    <source>
        <dbReference type="EMBL" id="GAI89728.1"/>
    </source>
</evidence>
<proteinExistence type="predicted"/>
<reference evidence="2" key="1">
    <citation type="journal article" date="2014" name="Front. Microbiol.">
        <title>High frequency of phylogenetically diverse reductive dehalogenase-homologous genes in deep subseafloor sedimentary metagenomes.</title>
        <authorList>
            <person name="Kawai M."/>
            <person name="Futagami T."/>
            <person name="Toyoda A."/>
            <person name="Takaki Y."/>
            <person name="Nishi S."/>
            <person name="Hori S."/>
            <person name="Arai W."/>
            <person name="Tsubouchi T."/>
            <person name="Morono Y."/>
            <person name="Uchiyama I."/>
            <person name="Ito T."/>
            <person name="Fujiyama A."/>
            <person name="Inagaki F."/>
            <person name="Takami H."/>
        </authorList>
    </citation>
    <scope>NUCLEOTIDE SEQUENCE</scope>
    <source>
        <strain evidence="2">Expedition CK06-06</strain>
    </source>
</reference>
<keyword evidence="1" id="KW-0812">Transmembrane</keyword>
<dbReference type="EMBL" id="BARW01020260">
    <property type="protein sequence ID" value="GAI89728.1"/>
    <property type="molecule type" value="Genomic_DNA"/>
</dbReference>
<accession>X1S9T0</accession>
<organism evidence="2">
    <name type="scientific">marine sediment metagenome</name>
    <dbReference type="NCBI Taxonomy" id="412755"/>
    <lineage>
        <taxon>unclassified sequences</taxon>
        <taxon>metagenomes</taxon>
        <taxon>ecological metagenomes</taxon>
    </lineage>
</organism>
<keyword evidence="1" id="KW-0472">Membrane</keyword>
<sequence>MQKERSTKKKLVKEEVIGSETVFEKIKDKTPWVFGKTLRKPKLLFPDVKRPRMNIPLPGKSIAAIIVYIALFLLQTGIVYLIIRAPPALGTEPSSGEPMFLYPDINESVI</sequence>
<feature type="transmembrane region" description="Helical" evidence="1">
    <location>
        <begin position="62"/>
        <end position="83"/>
    </location>
</feature>
<protein>
    <submittedName>
        <fullName evidence="2">Uncharacterized protein</fullName>
    </submittedName>
</protein>
<gene>
    <name evidence="2" type="ORF">S12H4_34265</name>
</gene>
<keyword evidence="1" id="KW-1133">Transmembrane helix</keyword>